<dbReference type="EMBL" id="BOOU01000136">
    <property type="protein sequence ID" value="GII82001.1"/>
    <property type="molecule type" value="Genomic_DNA"/>
</dbReference>
<organism evidence="2 3">
    <name type="scientific">Sphaerisporangium rufum</name>
    <dbReference type="NCBI Taxonomy" id="1381558"/>
    <lineage>
        <taxon>Bacteria</taxon>
        <taxon>Bacillati</taxon>
        <taxon>Actinomycetota</taxon>
        <taxon>Actinomycetes</taxon>
        <taxon>Streptosporangiales</taxon>
        <taxon>Streptosporangiaceae</taxon>
        <taxon>Sphaerisporangium</taxon>
    </lineage>
</organism>
<reference evidence="2" key="1">
    <citation type="submission" date="2021-01" db="EMBL/GenBank/DDBJ databases">
        <title>Whole genome shotgun sequence of Sphaerisporangium rufum NBRC 109079.</title>
        <authorList>
            <person name="Komaki H."/>
            <person name="Tamura T."/>
        </authorList>
    </citation>
    <scope>NUCLEOTIDE SEQUENCE</scope>
    <source>
        <strain evidence="2">NBRC 109079</strain>
    </source>
</reference>
<dbReference type="RefSeq" id="WP_203995201.1">
    <property type="nucleotide sequence ID" value="NZ_BOOU01000136.1"/>
</dbReference>
<accession>A0A919V2C2</accession>
<dbReference type="Proteomes" id="UP000655287">
    <property type="component" value="Unassembled WGS sequence"/>
</dbReference>
<keyword evidence="1" id="KW-0472">Membrane</keyword>
<dbReference type="AlphaFoldDB" id="A0A919V2C2"/>
<feature type="transmembrane region" description="Helical" evidence="1">
    <location>
        <begin position="12"/>
        <end position="33"/>
    </location>
</feature>
<sequence>MRLLKSPLPKVLAAAIVIYFTPVAVIEFAAWWWHGRSSAVADEAVREVQGIGETVSKVQTAWSMADVAIVTDYVFIVVSRRQGRTLPAVGSEILQRKGWQVQENRDPAAVQLVSSRWRASALLRPLGAFSVVEEEVRGAVEGLRASVPDPGSVLVVALKPCE</sequence>
<evidence type="ECO:0000313" key="2">
    <source>
        <dbReference type="EMBL" id="GII82001.1"/>
    </source>
</evidence>
<keyword evidence="1" id="KW-0812">Transmembrane</keyword>
<evidence type="ECO:0000313" key="3">
    <source>
        <dbReference type="Proteomes" id="UP000655287"/>
    </source>
</evidence>
<name>A0A919V2C2_9ACTN</name>
<gene>
    <name evidence="2" type="ORF">Sru01_69830</name>
</gene>
<comment type="caution">
    <text evidence="2">The sequence shown here is derived from an EMBL/GenBank/DDBJ whole genome shotgun (WGS) entry which is preliminary data.</text>
</comment>
<proteinExistence type="predicted"/>
<protein>
    <submittedName>
        <fullName evidence="2">Uncharacterized protein</fullName>
    </submittedName>
</protein>
<evidence type="ECO:0000256" key="1">
    <source>
        <dbReference type="SAM" id="Phobius"/>
    </source>
</evidence>
<keyword evidence="1" id="KW-1133">Transmembrane helix</keyword>
<keyword evidence="3" id="KW-1185">Reference proteome</keyword>